<comment type="catalytic activity">
    <reaction evidence="4">
        <text>DNA(n) + a 2'-deoxyribonucleoside 5'-triphosphate = DNA(n+1) + diphosphate</text>
        <dbReference type="Rhea" id="RHEA:22508"/>
        <dbReference type="Rhea" id="RHEA-COMP:17339"/>
        <dbReference type="Rhea" id="RHEA-COMP:17340"/>
        <dbReference type="ChEBI" id="CHEBI:33019"/>
        <dbReference type="ChEBI" id="CHEBI:61560"/>
        <dbReference type="ChEBI" id="CHEBI:173112"/>
        <dbReference type="EC" id="2.7.7.7"/>
    </reaction>
</comment>
<feature type="domain" description="PAS" evidence="5">
    <location>
        <begin position="142"/>
        <end position="212"/>
    </location>
</feature>
<dbReference type="InterPro" id="IPR006054">
    <property type="entry name" value="DnaQ"/>
</dbReference>
<organism evidence="7 8">
    <name type="scientific">Pseudochelatococcus contaminans</name>
    <dbReference type="NCBI Taxonomy" id="1538103"/>
    <lineage>
        <taxon>Bacteria</taxon>
        <taxon>Pseudomonadati</taxon>
        <taxon>Pseudomonadota</taxon>
        <taxon>Alphaproteobacteria</taxon>
        <taxon>Hyphomicrobiales</taxon>
        <taxon>Chelatococcaceae</taxon>
        <taxon>Pseudochelatococcus</taxon>
    </lineage>
</organism>
<dbReference type="EMBL" id="JACICC010000003">
    <property type="protein sequence ID" value="MBB3809612.1"/>
    <property type="molecule type" value="Genomic_DNA"/>
</dbReference>
<keyword evidence="7" id="KW-0808">Transferase</keyword>
<dbReference type="NCBIfam" id="TIGR00573">
    <property type="entry name" value="dnaq"/>
    <property type="match status" value="1"/>
</dbReference>
<dbReference type="Gene3D" id="3.30.420.10">
    <property type="entry name" value="Ribonuclease H-like superfamily/Ribonuclease H"/>
    <property type="match status" value="1"/>
</dbReference>
<protein>
    <recommendedName>
        <fullName evidence="1">DNA-directed DNA polymerase</fullName>
        <ecNumber evidence="1">2.7.7.7</ecNumber>
    </recommendedName>
</protein>
<dbReference type="GO" id="GO:0008408">
    <property type="term" value="F:3'-5' exonuclease activity"/>
    <property type="evidence" value="ECO:0007669"/>
    <property type="project" value="TreeGrafter"/>
</dbReference>
<evidence type="ECO:0000313" key="7">
    <source>
        <dbReference type="EMBL" id="MBB3809612.1"/>
    </source>
</evidence>
<dbReference type="PANTHER" id="PTHR30231:SF41">
    <property type="entry name" value="DNA POLYMERASE III SUBUNIT EPSILON"/>
    <property type="match status" value="1"/>
</dbReference>
<dbReference type="SMART" id="SM00479">
    <property type="entry name" value="EXOIII"/>
    <property type="match status" value="1"/>
</dbReference>
<evidence type="ECO:0000256" key="1">
    <source>
        <dbReference type="ARBA" id="ARBA00012417"/>
    </source>
</evidence>
<dbReference type="InterPro" id="IPR012337">
    <property type="entry name" value="RNaseH-like_sf"/>
</dbReference>
<evidence type="ECO:0000256" key="3">
    <source>
        <dbReference type="ARBA" id="ARBA00026073"/>
    </source>
</evidence>
<evidence type="ECO:0000259" key="5">
    <source>
        <dbReference type="SMART" id="SM00091"/>
    </source>
</evidence>
<keyword evidence="8" id="KW-1185">Reference proteome</keyword>
<accession>A0A7W5Z4L1</accession>
<dbReference type="Proteomes" id="UP000537592">
    <property type="component" value="Unassembled WGS sequence"/>
</dbReference>
<dbReference type="InterPro" id="IPR035965">
    <property type="entry name" value="PAS-like_dom_sf"/>
</dbReference>
<dbReference type="Pfam" id="PF00929">
    <property type="entry name" value="RNase_T"/>
    <property type="match status" value="1"/>
</dbReference>
<dbReference type="FunFam" id="3.30.420.10:FF:000045">
    <property type="entry name" value="3'-5' exonuclease DinG"/>
    <property type="match status" value="1"/>
</dbReference>
<dbReference type="SMART" id="SM00091">
    <property type="entry name" value="PAS"/>
    <property type="match status" value="1"/>
</dbReference>
<dbReference type="RefSeq" id="WP_183751830.1">
    <property type="nucleotide sequence ID" value="NZ_JACICC010000003.1"/>
</dbReference>
<reference evidence="7 8" key="1">
    <citation type="submission" date="2020-08" db="EMBL/GenBank/DDBJ databases">
        <title>Genomic Encyclopedia of Type Strains, Phase IV (KMG-IV): sequencing the most valuable type-strain genomes for metagenomic binning, comparative biology and taxonomic classification.</title>
        <authorList>
            <person name="Goeker M."/>
        </authorList>
    </citation>
    <scope>NUCLEOTIDE SEQUENCE [LARGE SCALE GENOMIC DNA]</scope>
    <source>
        <strain evidence="7 8">DSM 28760</strain>
    </source>
</reference>
<dbReference type="InterPro" id="IPR036397">
    <property type="entry name" value="RNaseH_sf"/>
</dbReference>
<comment type="function">
    <text evidence="2">DNA polymerase III is a complex, multichain enzyme responsible for most of the replicative synthesis in bacteria. The epsilon subunit contain the editing function and is a proofreading 3'-5' exonuclease.</text>
</comment>
<dbReference type="EC" id="2.7.7.7" evidence="1"/>
<comment type="caution">
    <text evidence="7">The sequence shown here is derived from an EMBL/GenBank/DDBJ whole genome shotgun (WGS) entry which is preliminary data.</text>
</comment>
<comment type="subunit">
    <text evidence="3">DNA polymerase III contains a core (composed of alpha, epsilon and theta chains) that associates with a tau subunit. This core dimerizes to form the POLIII' complex. PolIII' associates with the gamma complex (composed of gamma, delta, delta', psi and chi chains) and with the beta chain to form the complete DNA polymerase III complex.</text>
</comment>
<dbReference type="PANTHER" id="PTHR30231">
    <property type="entry name" value="DNA POLYMERASE III SUBUNIT EPSILON"/>
    <property type="match status" value="1"/>
</dbReference>
<evidence type="ECO:0000313" key="8">
    <source>
        <dbReference type="Proteomes" id="UP000537592"/>
    </source>
</evidence>
<proteinExistence type="predicted"/>
<dbReference type="GO" id="GO:0005829">
    <property type="term" value="C:cytosol"/>
    <property type="evidence" value="ECO:0007669"/>
    <property type="project" value="TreeGrafter"/>
</dbReference>
<sequence length="696" mass="74524">MRRLRRLHLLLLAPAVLLAAWEAVALFLVIAGAEPGARPVLMQALAGQAPALALWWLAAAGAAAFGLYRLHQALIIGPARLADAARVLAEDPNAPPIPMPDAAALRGVARAINALAQKNAALRLETDRLVEAATAAAAYQRDQLAALMAEMEQGVIVCNPDGNILFYNERASALLSPQFPAAHAVGLGRSIETLLDPALVAHAREVLDTGTAAEATPRFVTALADGRLLRVGIVGVRPVNAAGPLTGFILLLDDITEDHRARTDRDARAAALAETMRASLASVRTALDLLDYPDLGQEDRARFEAIVRDTVAEMGDRLAAETPDNGDNPWPLHDMRAEDLIAVAARRINAAVGADVACALDAGMWLRVDSFAMASALAFLAARYGMKAPALCARRAGDWAHLDLSWQAASTHPAVGWQVEPVRTGDGVLPFNVRDVAERHGGEVWSVPAQEQERPFIRFLLPLAEGRPQTLAGPSASRPVYYDFDLFKAGAEHRALDDRPLTDISYTVFDTETTGLNPADGDEIIQIGATRIVNGRLLKAETFDQLVDPGRSIPELSIPIHGITPEMVRGKPRIGEVLPAFRAFAAGTVLVGHNVAFDMRFLQMKEAQTGIRFDQPVLDTLLLASVLYPHEASHGLEAMAARLGIATSARHSALGDAMATAAIFLKLIPLLVSKGIVTLAEARKASEASPYARLRY</sequence>
<dbReference type="GO" id="GO:0003677">
    <property type="term" value="F:DNA binding"/>
    <property type="evidence" value="ECO:0007669"/>
    <property type="project" value="InterPro"/>
</dbReference>
<dbReference type="AlphaFoldDB" id="A0A7W5Z4L1"/>
<name>A0A7W5Z4L1_9HYPH</name>
<dbReference type="SUPFAM" id="SSF53098">
    <property type="entry name" value="Ribonuclease H-like"/>
    <property type="match status" value="1"/>
</dbReference>
<dbReference type="CDD" id="cd06127">
    <property type="entry name" value="DEDDh"/>
    <property type="match status" value="1"/>
</dbReference>
<dbReference type="Gene3D" id="3.30.450.20">
    <property type="entry name" value="PAS domain"/>
    <property type="match status" value="1"/>
</dbReference>
<dbReference type="CDD" id="cd00130">
    <property type="entry name" value="PAS"/>
    <property type="match status" value="1"/>
</dbReference>
<evidence type="ECO:0000256" key="2">
    <source>
        <dbReference type="ARBA" id="ARBA00025483"/>
    </source>
</evidence>
<feature type="domain" description="Exonuclease" evidence="6">
    <location>
        <begin position="505"/>
        <end position="673"/>
    </location>
</feature>
<dbReference type="InterPro" id="IPR013520">
    <property type="entry name" value="Ribonucl_H"/>
</dbReference>
<dbReference type="GO" id="GO:0003887">
    <property type="term" value="F:DNA-directed DNA polymerase activity"/>
    <property type="evidence" value="ECO:0007669"/>
    <property type="project" value="UniProtKB-EC"/>
</dbReference>
<dbReference type="GO" id="GO:0045004">
    <property type="term" value="P:DNA replication proofreading"/>
    <property type="evidence" value="ECO:0007669"/>
    <property type="project" value="TreeGrafter"/>
</dbReference>
<gene>
    <name evidence="7" type="ORF">FHS81_001694</name>
</gene>
<dbReference type="SUPFAM" id="SSF55785">
    <property type="entry name" value="PYP-like sensor domain (PAS domain)"/>
    <property type="match status" value="1"/>
</dbReference>
<keyword evidence="7" id="KW-0548">Nucleotidyltransferase</keyword>
<evidence type="ECO:0000256" key="4">
    <source>
        <dbReference type="ARBA" id="ARBA00049244"/>
    </source>
</evidence>
<dbReference type="InterPro" id="IPR000014">
    <property type="entry name" value="PAS"/>
</dbReference>
<evidence type="ECO:0000259" key="6">
    <source>
        <dbReference type="SMART" id="SM00479"/>
    </source>
</evidence>